<keyword evidence="4 8" id="KW-0812">Transmembrane</keyword>
<dbReference type="AlphaFoldDB" id="A0A178UGP0"/>
<dbReference type="EMBL" id="CACRSJ010000110">
    <property type="protein sequence ID" value="VYS71145.1"/>
    <property type="molecule type" value="Genomic_DNA"/>
</dbReference>
<dbReference type="OMA" id="ISEYPWV"/>
<keyword evidence="3 8" id="KW-0813">Transport</keyword>
<reference evidence="11" key="2">
    <citation type="submission" date="2016-03" db="EMBL/GenBank/DDBJ databases">
        <title>Full-length assembly of Arabidopsis thaliana Ler reveals the complement of translocations and inversions.</title>
        <authorList>
            <person name="Zapata L."/>
            <person name="Schneeberger K."/>
            <person name="Ossowski S."/>
        </authorList>
    </citation>
    <scope>NUCLEOTIDE SEQUENCE [LARGE SCALE GENOMIC DNA]</scope>
    <source>
        <tissue evidence="11">Leaf</tissue>
    </source>
</reference>
<dbReference type="GO" id="GO:0005385">
    <property type="term" value="F:zinc ion transmembrane transporter activity"/>
    <property type="evidence" value="ECO:0007669"/>
    <property type="project" value="InterPro"/>
</dbReference>
<dbReference type="InterPro" id="IPR003689">
    <property type="entry name" value="ZIP"/>
</dbReference>
<reference evidence="12 14" key="3">
    <citation type="submission" date="2019-11" db="EMBL/GenBank/DDBJ databases">
        <authorList>
            <person name="Jiao W.-B."/>
            <person name="Schneeberger K."/>
        </authorList>
    </citation>
    <scope>NUCLEOTIDE SEQUENCE [LARGE SCALE GENOMIC DNA]</scope>
    <source>
        <strain evidence="14">cv. An-1</strain>
    </source>
</reference>
<comment type="similarity">
    <text evidence="2 8">Belongs to the ZIP transporter (TC 2.A.5) family.</text>
</comment>
<feature type="transmembrane region" description="Helical" evidence="8">
    <location>
        <begin position="335"/>
        <end position="354"/>
    </location>
</feature>
<dbReference type="PANTHER" id="PTHR11040">
    <property type="entry name" value="ZINC/IRON TRANSPORTER"/>
    <property type="match status" value="1"/>
</dbReference>
<keyword evidence="5 8" id="KW-1133">Transmembrane helix</keyword>
<evidence type="ECO:0000256" key="6">
    <source>
        <dbReference type="ARBA" id="ARBA00023065"/>
    </source>
</evidence>
<feature type="transmembrane region" description="Helical" evidence="8">
    <location>
        <begin position="299"/>
        <end position="323"/>
    </location>
</feature>
<dbReference type="Pfam" id="PF02535">
    <property type="entry name" value="Zip"/>
    <property type="match status" value="1"/>
</dbReference>
<organism evidence="11 13">
    <name type="scientific">Arabidopsis thaliana</name>
    <name type="common">Mouse-ear cress</name>
    <dbReference type="NCBI Taxonomy" id="3702"/>
    <lineage>
        <taxon>Eukaryota</taxon>
        <taxon>Viridiplantae</taxon>
        <taxon>Streptophyta</taxon>
        <taxon>Embryophyta</taxon>
        <taxon>Tracheophyta</taxon>
        <taxon>Spermatophyta</taxon>
        <taxon>Magnoliopsida</taxon>
        <taxon>eudicotyledons</taxon>
        <taxon>Gunneridae</taxon>
        <taxon>Pentapetalae</taxon>
        <taxon>rosids</taxon>
        <taxon>malvids</taxon>
        <taxon>Brassicales</taxon>
        <taxon>Brassicaceae</taxon>
        <taxon>Camelineae</taxon>
        <taxon>Arabidopsis</taxon>
    </lineage>
</organism>
<evidence type="ECO:0000256" key="1">
    <source>
        <dbReference type="ARBA" id="ARBA00004141"/>
    </source>
</evidence>
<evidence type="ECO:0000313" key="14">
    <source>
        <dbReference type="Proteomes" id="UP000426265"/>
    </source>
</evidence>
<keyword evidence="10" id="KW-0732">Signal</keyword>
<dbReference type="InterPro" id="IPR004698">
    <property type="entry name" value="Zn/Fe_permease_fun/pln"/>
</dbReference>
<reference evidence="13" key="1">
    <citation type="journal article" date="2016" name="Proc. Natl. Acad. Sci. U.S.A.">
        <title>Chromosome-level assembly of Arabidopsis thaliana Ler reveals the extent of translocation and inversion polymorphisms.</title>
        <authorList>
            <person name="Zapata L."/>
            <person name="Ding J."/>
            <person name="Willing E.M."/>
            <person name="Hartwig B."/>
            <person name="Bezdan D."/>
            <person name="Jiao W.B."/>
            <person name="Patel V."/>
            <person name="Velikkakam James G."/>
            <person name="Koornneef M."/>
            <person name="Ossowski S."/>
            <person name="Schneeberger K."/>
        </authorList>
    </citation>
    <scope>NUCLEOTIDE SEQUENCE [LARGE SCALE GENOMIC DNA]</scope>
    <source>
        <strain evidence="13">cv. Landsberg erecta</strain>
    </source>
</reference>
<evidence type="ECO:0000313" key="13">
    <source>
        <dbReference type="Proteomes" id="UP000078284"/>
    </source>
</evidence>
<feature type="region of interest" description="Disordered" evidence="9">
    <location>
        <begin position="156"/>
        <end position="183"/>
    </location>
</feature>
<protein>
    <submittedName>
        <fullName evidence="11">ZIP12</fullName>
    </submittedName>
</protein>
<sequence length="355" mass="37571">MSRFRKTLVSAFVLCLVIFPLLVSAAEEENQCGGSKGGSAAEKASALKYKIIAFFSILIAGVFGVCLPIFGLKTESNFFMYVKAFAAGVILATGFVHILPDATESLTSSCLGEEPPWGDFPMTGLVAMAASILTMLIESFASGYLNRSRLAKEGKTLPVSTGGEEEHAHTGSAHTHASQGHSHGSLLIPQDDDHIDMRKKIVTQILELGIVVHSVIIGISLGASPSVSTIKPLIAAITFHQLFEGFGLGGCISEAKFRVKKIWVMLMFFALTAPIGIGIGIGVAEIYNENSPMALKVSGFLNATASGILIYMALVDLVAPLFMNQKTQSSMKIQVACSVSLVVGAGLMSLLAIWA</sequence>
<keyword evidence="6 8" id="KW-0406">Ion transport</keyword>
<comment type="subcellular location">
    <subcellularLocation>
        <location evidence="1 8">Membrane</location>
        <topology evidence="1 8">Multi-pass membrane protein</topology>
    </subcellularLocation>
</comment>
<dbReference type="PANTHER" id="PTHR11040:SF164">
    <property type="entry name" value="ZINC TRANSPORTER 12-RELATED"/>
    <property type="match status" value="1"/>
</dbReference>
<feature type="transmembrane region" description="Helical" evidence="8">
    <location>
        <begin position="205"/>
        <end position="227"/>
    </location>
</feature>
<dbReference type="KEGG" id="ath:AT5G62160"/>
<evidence type="ECO:0000313" key="11">
    <source>
        <dbReference type="EMBL" id="OAO92384.1"/>
    </source>
</evidence>
<evidence type="ECO:0000313" key="12">
    <source>
        <dbReference type="EMBL" id="VYS71145.1"/>
    </source>
</evidence>
<keyword evidence="7 8" id="KW-0472">Membrane</keyword>
<feature type="transmembrane region" description="Helical" evidence="8">
    <location>
        <begin position="264"/>
        <end position="287"/>
    </location>
</feature>
<evidence type="ECO:0000256" key="8">
    <source>
        <dbReference type="RuleBase" id="RU362088"/>
    </source>
</evidence>
<dbReference type="EMBL" id="LUHQ01000005">
    <property type="protein sequence ID" value="OAO92384.1"/>
    <property type="molecule type" value="Genomic_DNA"/>
</dbReference>
<feature type="transmembrane region" description="Helical" evidence="8">
    <location>
        <begin position="233"/>
        <end position="252"/>
    </location>
</feature>
<feature type="signal peptide" evidence="10">
    <location>
        <begin position="1"/>
        <end position="25"/>
    </location>
</feature>
<evidence type="ECO:0000256" key="7">
    <source>
        <dbReference type="ARBA" id="ARBA00023136"/>
    </source>
</evidence>
<dbReference type="NCBIfam" id="TIGR00820">
    <property type="entry name" value="zip"/>
    <property type="match status" value="1"/>
</dbReference>
<dbReference type="ExpressionAtlas" id="A0A178UGP0">
    <property type="expression patterns" value="baseline and differential"/>
</dbReference>
<evidence type="ECO:0000256" key="3">
    <source>
        <dbReference type="ARBA" id="ARBA00022448"/>
    </source>
</evidence>
<name>A0A178UGP0_ARATH</name>
<dbReference type="Proteomes" id="UP000078284">
    <property type="component" value="Chromosome 5"/>
</dbReference>
<feature type="transmembrane region" description="Helical" evidence="8">
    <location>
        <begin position="120"/>
        <end position="145"/>
    </location>
</feature>
<evidence type="ECO:0000256" key="4">
    <source>
        <dbReference type="ARBA" id="ARBA00022692"/>
    </source>
</evidence>
<dbReference type="GO" id="GO:0016020">
    <property type="term" value="C:membrane"/>
    <property type="evidence" value="ECO:0007669"/>
    <property type="project" value="UniProtKB-SubCell"/>
</dbReference>
<feature type="transmembrane region" description="Helical" evidence="8">
    <location>
        <begin position="49"/>
        <end position="71"/>
    </location>
</feature>
<evidence type="ECO:0000256" key="2">
    <source>
        <dbReference type="ARBA" id="ARBA00006939"/>
    </source>
</evidence>
<feature type="chain" id="PRO_5038213719" evidence="10">
    <location>
        <begin position="26"/>
        <end position="355"/>
    </location>
</feature>
<feature type="transmembrane region" description="Helical" evidence="8">
    <location>
        <begin position="78"/>
        <end position="100"/>
    </location>
</feature>
<dbReference type="Proteomes" id="UP000426265">
    <property type="component" value="Unassembled WGS sequence"/>
</dbReference>
<evidence type="ECO:0000256" key="5">
    <source>
        <dbReference type="ARBA" id="ARBA00022989"/>
    </source>
</evidence>
<dbReference type="SMR" id="A0A178UGP0"/>
<gene>
    <name evidence="11" type="ordered locus">AXX17_At5g61650</name>
    <name evidence="12" type="ORF">AN1_LOCUS26523</name>
</gene>
<evidence type="ECO:0000256" key="9">
    <source>
        <dbReference type="SAM" id="MobiDB-lite"/>
    </source>
</evidence>
<accession>A0A178UGP0</accession>
<evidence type="ECO:0000256" key="10">
    <source>
        <dbReference type="SAM" id="SignalP"/>
    </source>
</evidence>
<proteinExistence type="inferred from homology"/>